<dbReference type="Pfam" id="PF03190">
    <property type="entry name" value="Thioredox_DsbH"/>
    <property type="match status" value="1"/>
</dbReference>
<gene>
    <name evidence="2" type="ORF">D8S85_21090</name>
</gene>
<sequence length="340" mass="39149">MKGFVLILLMIYPWLVNAQSLHYATSYDSAFIQAKEEGKMVLVYAYSPCRLCDDMTEKVLSLPDMADFLNNHFILVDMDMDERAGVLFKREHRLKQCPSFLLFNNQGKLLHKIAGICPGEELLAKISRGLDERANYAMVKQRYEAGERSIDLLPDYLFALDDAGEIVSLSDIARDFFPSFSSEDLVSKKGWIMFQMCVNDYRDAVFQAFLQNKAYFVDHVGEKQVNAKIRQVLMTAFQACLQDTSGMENPALLMVTIDSAGMPEREILRQLWTLHEKKDYAAIMDFYDQKIFMVEPIFRSELGDFLSTLMKGADRAQRERISAYTIKCLKDLRARRSHIK</sequence>
<dbReference type="RefSeq" id="WP_106624219.1">
    <property type="nucleotide sequence ID" value="NZ_CP032819.1"/>
</dbReference>
<feature type="domain" description="Spermatogenesis-associated protein 20-like TRX" evidence="1">
    <location>
        <begin position="21"/>
        <end position="84"/>
    </location>
</feature>
<evidence type="ECO:0000313" key="3">
    <source>
        <dbReference type="Proteomes" id="UP000270673"/>
    </source>
</evidence>
<dbReference type="OrthoDB" id="922811at2"/>
<keyword evidence="3" id="KW-1185">Reference proteome</keyword>
<name>A0A3Q9IS10_9BACT</name>
<dbReference type="KEGG" id="buy:D8S85_21090"/>
<dbReference type="Gene3D" id="3.40.30.10">
    <property type="entry name" value="Glutaredoxin"/>
    <property type="match status" value="1"/>
</dbReference>
<accession>A0A3Q9IS10</accession>
<dbReference type="EMBL" id="CP032819">
    <property type="protein sequence ID" value="AZS31796.1"/>
    <property type="molecule type" value="Genomic_DNA"/>
</dbReference>
<evidence type="ECO:0000313" key="2">
    <source>
        <dbReference type="EMBL" id="AZS31796.1"/>
    </source>
</evidence>
<dbReference type="Proteomes" id="UP000270673">
    <property type="component" value="Chromosome"/>
</dbReference>
<dbReference type="InterPro" id="IPR036249">
    <property type="entry name" value="Thioredoxin-like_sf"/>
</dbReference>
<reference evidence="2 3" key="1">
    <citation type="submission" date="2018-10" db="EMBL/GenBank/DDBJ databases">
        <title>Butyricimonas faecalis sp. nov., isolated from human faeces and emended description of the genus Butyricimonas.</title>
        <authorList>
            <person name="Le Roy T."/>
            <person name="Van der Smissen P."/>
            <person name="Paquot A."/>
            <person name="Delzenne N."/>
            <person name="Muccioli G."/>
            <person name="Collet J.-F."/>
            <person name="Cani P.D."/>
        </authorList>
    </citation>
    <scope>NUCLEOTIDE SEQUENCE [LARGE SCALE GENOMIC DNA]</scope>
    <source>
        <strain evidence="2 3">H184</strain>
    </source>
</reference>
<protein>
    <submittedName>
        <fullName evidence="2">DUF255 domain-containing protein</fullName>
    </submittedName>
</protein>
<proteinExistence type="predicted"/>
<dbReference type="InterPro" id="IPR004879">
    <property type="entry name" value="Ssp411-like_TRX"/>
</dbReference>
<evidence type="ECO:0000259" key="1">
    <source>
        <dbReference type="Pfam" id="PF03190"/>
    </source>
</evidence>
<dbReference type="AlphaFoldDB" id="A0A3Q9IS10"/>
<dbReference type="SUPFAM" id="SSF52833">
    <property type="entry name" value="Thioredoxin-like"/>
    <property type="match status" value="1"/>
</dbReference>
<organism evidence="2 3">
    <name type="scientific">Butyricimonas faecalis</name>
    <dbReference type="NCBI Taxonomy" id="2093856"/>
    <lineage>
        <taxon>Bacteria</taxon>
        <taxon>Pseudomonadati</taxon>
        <taxon>Bacteroidota</taxon>
        <taxon>Bacteroidia</taxon>
        <taxon>Bacteroidales</taxon>
        <taxon>Odoribacteraceae</taxon>
        <taxon>Butyricimonas</taxon>
    </lineage>
</organism>